<dbReference type="EMBL" id="JARVKF010000310">
    <property type="protein sequence ID" value="KAK9419554.1"/>
    <property type="molecule type" value="Genomic_DNA"/>
</dbReference>
<reference evidence="2 3" key="1">
    <citation type="journal article" date="2024" name="J. Plant Pathol.">
        <title>Sequence and assembly of the genome of Seiridium unicorne, isolate CBS 538.82, causal agent of cypress canker disease.</title>
        <authorList>
            <person name="Scali E."/>
            <person name="Rocca G.D."/>
            <person name="Danti R."/>
            <person name="Garbelotto M."/>
            <person name="Barberini S."/>
            <person name="Baroncelli R."/>
            <person name="Emiliani G."/>
        </authorList>
    </citation>
    <scope>NUCLEOTIDE SEQUENCE [LARGE SCALE GENOMIC DNA]</scope>
    <source>
        <strain evidence="2 3">BM-138-508</strain>
    </source>
</reference>
<organism evidence="2 3">
    <name type="scientific">Seiridium unicorne</name>
    <dbReference type="NCBI Taxonomy" id="138068"/>
    <lineage>
        <taxon>Eukaryota</taxon>
        <taxon>Fungi</taxon>
        <taxon>Dikarya</taxon>
        <taxon>Ascomycota</taxon>
        <taxon>Pezizomycotina</taxon>
        <taxon>Sordariomycetes</taxon>
        <taxon>Xylariomycetidae</taxon>
        <taxon>Amphisphaeriales</taxon>
        <taxon>Sporocadaceae</taxon>
        <taxon>Seiridium</taxon>
    </lineage>
</organism>
<keyword evidence="3" id="KW-1185">Reference proteome</keyword>
<feature type="region of interest" description="Disordered" evidence="1">
    <location>
        <begin position="1"/>
        <end position="25"/>
    </location>
</feature>
<dbReference type="PANTHER" id="PTHR34365:SF7">
    <property type="entry name" value="GLYCINE-RICH DOMAIN-CONTAINING PROTEIN 1"/>
    <property type="match status" value="1"/>
</dbReference>
<protein>
    <submittedName>
        <fullName evidence="2">Alpha-ketoglutarate-dependent sulfonate dioxygenase</fullName>
    </submittedName>
</protein>
<evidence type="ECO:0000313" key="3">
    <source>
        <dbReference type="Proteomes" id="UP001408356"/>
    </source>
</evidence>
<sequence>MSANPSVKSHVQAPPPYVQDASSDASATGARELSFEFSKLRLEDSEHSSFPPAAFMLVHLKLLQAFENLKHTVGNCDGLWDIWDHANDASTESHQMQEQRQRHSSKAREKRWAVFVARAVDRYESWWKSFVPDMLTDNDMLAESGQGSKYGAFVSQDEAVIWTPESLPPLDVIMIWHTHMLNPRTFLEVDKIHLKESPVKIANPSKDCLRYGYGPLWRSGIPWALINSVIDDHTFVFSASGDCQTQWTRRTDRAWRNEEDSLSKILTCPFCLEEIAVPWTTCGGSRGGSGPLNSDMSGKGFADGSFSAVCPGCGETTNEDLLRVVKFKADVKHLVQDNLPMPGTILGGKGVPHAQSADSDQMFPNRLVRKGFLVEVTNLSLKSPGLSMMMIKDLIEDITAHTNYRHSTTRLKKVDKGAEGIAGVMGPHKLSREARMQTRAMMARYWENSSVFALDLRGAVMRQGVFVSKMSQIDWLHSPAVIFTIDKARKKYERFFEIASIYPDQVVTPTLDVDLAWHTHQLSPPSYFNYAVSKTGAFTDHNDKVDEDKLAISFDWMVSNSWRSDESNPGAHISSHPAVVAEDERNGQRKTDRMIFHNDLNDAYQKMTKQASKRTAKLAPTAAIGTSADQTATSRMGEDHCDHWGVTVELAGPWSSETVATLTKEMYASHPGLIHTRNGQAGACAAGTCGGSLGCGSGAVALCGAGCTGMGRNLFGAGCQGIGKDSK</sequence>
<keyword evidence="2" id="KW-0560">Oxidoreductase</keyword>
<keyword evidence="2" id="KW-0223">Dioxygenase</keyword>
<evidence type="ECO:0000256" key="1">
    <source>
        <dbReference type="SAM" id="MobiDB-lite"/>
    </source>
</evidence>
<feature type="region of interest" description="Disordered" evidence="1">
    <location>
        <begin position="567"/>
        <end position="587"/>
    </location>
</feature>
<dbReference type="PANTHER" id="PTHR34365">
    <property type="entry name" value="ENOLASE (DUF1399)"/>
    <property type="match status" value="1"/>
</dbReference>
<evidence type="ECO:0000313" key="2">
    <source>
        <dbReference type="EMBL" id="KAK9419554.1"/>
    </source>
</evidence>
<proteinExistence type="predicted"/>
<comment type="caution">
    <text evidence="2">The sequence shown here is derived from an EMBL/GenBank/DDBJ whole genome shotgun (WGS) entry which is preliminary data.</text>
</comment>
<dbReference type="InterPro" id="IPR009836">
    <property type="entry name" value="GRDP-like"/>
</dbReference>
<dbReference type="Proteomes" id="UP001408356">
    <property type="component" value="Unassembled WGS sequence"/>
</dbReference>
<accession>A0ABR2UXX8</accession>
<dbReference type="Pfam" id="PF07173">
    <property type="entry name" value="GRDP-like"/>
    <property type="match status" value="1"/>
</dbReference>
<name>A0ABR2UXX8_9PEZI</name>
<dbReference type="GO" id="GO:0051213">
    <property type="term" value="F:dioxygenase activity"/>
    <property type="evidence" value="ECO:0007669"/>
    <property type="project" value="UniProtKB-KW"/>
</dbReference>
<gene>
    <name evidence="2" type="ORF">SUNI508_07290</name>
</gene>